<reference evidence="2" key="1">
    <citation type="submission" date="2021-06" db="EMBL/GenBank/DDBJ databases">
        <authorList>
            <person name="Kallberg Y."/>
            <person name="Tangrot J."/>
            <person name="Rosling A."/>
        </authorList>
    </citation>
    <scope>NUCLEOTIDE SEQUENCE</scope>
    <source>
        <strain evidence="2">MA453B</strain>
    </source>
</reference>
<gene>
    <name evidence="2" type="ORF">DERYTH_LOCUS8998</name>
</gene>
<dbReference type="Proteomes" id="UP000789405">
    <property type="component" value="Unassembled WGS sequence"/>
</dbReference>
<protein>
    <submittedName>
        <fullName evidence="2">24393_t:CDS:1</fullName>
    </submittedName>
</protein>
<evidence type="ECO:0000313" key="2">
    <source>
        <dbReference type="EMBL" id="CAG8628019.1"/>
    </source>
</evidence>
<keyword evidence="3" id="KW-1185">Reference proteome</keyword>
<feature type="region of interest" description="Disordered" evidence="1">
    <location>
        <begin position="1"/>
        <end position="21"/>
    </location>
</feature>
<dbReference type="EMBL" id="CAJVPY010004786">
    <property type="protein sequence ID" value="CAG8628019.1"/>
    <property type="molecule type" value="Genomic_DNA"/>
</dbReference>
<evidence type="ECO:0000313" key="3">
    <source>
        <dbReference type="Proteomes" id="UP000789405"/>
    </source>
</evidence>
<name>A0A9N9D9X2_9GLOM</name>
<feature type="non-terminal residue" evidence="2">
    <location>
        <position position="1"/>
    </location>
</feature>
<comment type="caution">
    <text evidence="2">The sequence shown here is derived from an EMBL/GenBank/DDBJ whole genome shotgun (WGS) entry which is preliminary data.</text>
</comment>
<organism evidence="2 3">
    <name type="scientific">Dentiscutata erythropus</name>
    <dbReference type="NCBI Taxonomy" id="1348616"/>
    <lineage>
        <taxon>Eukaryota</taxon>
        <taxon>Fungi</taxon>
        <taxon>Fungi incertae sedis</taxon>
        <taxon>Mucoromycota</taxon>
        <taxon>Glomeromycotina</taxon>
        <taxon>Glomeromycetes</taxon>
        <taxon>Diversisporales</taxon>
        <taxon>Gigasporaceae</taxon>
        <taxon>Dentiscutata</taxon>
    </lineage>
</organism>
<sequence>NRPNENQDISRLEQRNLSTKEEESEVLNLAVIIKKQTTFIKTHTKIEKEE</sequence>
<feature type="compositionally biased region" description="Basic and acidic residues" evidence="1">
    <location>
        <begin position="8"/>
        <end position="21"/>
    </location>
</feature>
<accession>A0A9N9D9X2</accession>
<proteinExistence type="predicted"/>
<dbReference type="AlphaFoldDB" id="A0A9N9D9X2"/>
<evidence type="ECO:0000256" key="1">
    <source>
        <dbReference type="SAM" id="MobiDB-lite"/>
    </source>
</evidence>